<protein>
    <recommendedName>
        <fullName evidence="1">Cyclic nucleotide-binding domain-containing protein</fullName>
    </recommendedName>
</protein>
<evidence type="ECO:0000259" key="1">
    <source>
        <dbReference type="PROSITE" id="PS50042"/>
    </source>
</evidence>
<accession>A0A1Y1V8N0</accession>
<dbReference type="SUPFAM" id="SSF51206">
    <property type="entry name" value="cAMP-binding domain-like"/>
    <property type="match status" value="2"/>
</dbReference>
<reference evidence="2 3" key="1">
    <citation type="submission" date="2016-08" db="EMBL/GenBank/DDBJ databases">
        <title>Genomes of anaerobic fungi encode conserved fungal cellulosomes for biomass hydrolysis.</title>
        <authorList>
            <consortium name="DOE Joint Genome Institute"/>
            <person name="Haitjema C.H."/>
            <person name="Gilmore S.P."/>
            <person name="Henske J.K."/>
            <person name="Solomon K.V."/>
            <person name="De Groot R."/>
            <person name="Kuo A."/>
            <person name="Mondo S.J."/>
            <person name="Salamov A.A."/>
            <person name="Labutti K."/>
            <person name="Zhao Z."/>
            <person name="Chiniquy J."/>
            <person name="Barry K."/>
            <person name="Brewer H.M."/>
            <person name="Purvine S.O."/>
            <person name="Wright A.T."/>
            <person name="Boxma B."/>
            <person name="Van Alen T."/>
            <person name="Hackstein J.H."/>
            <person name="Baker S.E."/>
            <person name="Grigoriev I.V."/>
            <person name="O'Malley M.A."/>
        </authorList>
    </citation>
    <scope>NUCLEOTIDE SEQUENCE [LARGE SCALE GENOMIC DNA]</scope>
    <source>
        <strain evidence="3">finn</strain>
    </source>
</reference>
<dbReference type="CDD" id="cd00038">
    <property type="entry name" value="CAP_ED"/>
    <property type="match status" value="1"/>
</dbReference>
<dbReference type="STRING" id="1754191.A0A1Y1V8N0"/>
<feature type="domain" description="Cyclic nucleotide-binding" evidence="1">
    <location>
        <begin position="395"/>
        <end position="498"/>
    </location>
</feature>
<dbReference type="Proteomes" id="UP000193719">
    <property type="component" value="Unassembled WGS sequence"/>
</dbReference>
<sequence>MNESNTFTSLFKKVEEDLFERGNEYRNKKPSKATLKEIRICTPDHFKYEFKKIKNEREKISNEEKKKYKIESENLKNRLKNCHNYYDQYQCFIKQNNNLKKIKLNLINKMTDEIFHTKPTIEEKAEFNQLDNSLTQYIHDFNIIENKEIDEEKHLEFIKGLSKTFDQSIKKITKNDIKRIYETGTVVSMAKKRSKFFNEDKIDKIVNSSILEAVNRMNKELRRLNEKDGLALPDNIAKQREIMLTNSVYHTEKSKEKSNNRSKRLSIFERRKSQDLSISIEINEALLKNNNKRRISFTQIKKSYDEVNQYVNEENRYGNSMLNKMRRNLYSRCIFEQPFSSIVDDFGHTSAFYQSKRSILNVLYPDEKSIITKNKNLRNTKDNTFIFQLIRSHPAFKKYSTYILKEICKIISFKILKKNQIVYNKGDSVKSWYIILEGVVGFYGVKNNKMIPLITYGENEDFCKISLYSESPQNYTVKVLSDKGLFACLEKDSFIHIIQWMSKYDLMANHKFFKSFSELSNIYDSIIEIMSNICCTLHYSAGSTIIKENDIIKCVYFIQSGTCEVNTSIEIDINQEMKHIIEKYSGYGSKYDMPKFTDPYDRRIITQSIEDVISQDEIMNEDSDYNSSLSSSTNLLLNKNKEKETSNDYLDSLIPPDIRVKQIKLGELYKNQHFGEGAAIAIENFEKYKSPVTVKCITDVTILAISIFDLVKLLPRFFTENEYFCMTKKDSLNIYYKQKEEDYWVKIKERVLTTILKEQSGDCLKKYSVERIK</sequence>
<dbReference type="OrthoDB" id="417078at2759"/>
<keyword evidence="3" id="KW-1185">Reference proteome</keyword>
<gene>
    <name evidence="2" type="ORF">BCR36DRAFT_291163</name>
</gene>
<dbReference type="InterPro" id="IPR000595">
    <property type="entry name" value="cNMP-bd_dom"/>
</dbReference>
<dbReference type="Gene3D" id="2.60.120.10">
    <property type="entry name" value="Jelly Rolls"/>
    <property type="match status" value="2"/>
</dbReference>
<evidence type="ECO:0000313" key="2">
    <source>
        <dbReference type="EMBL" id="ORX49702.1"/>
    </source>
</evidence>
<dbReference type="InterPro" id="IPR018490">
    <property type="entry name" value="cNMP-bd_dom_sf"/>
</dbReference>
<dbReference type="SMART" id="SM00100">
    <property type="entry name" value="cNMP"/>
    <property type="match status" value="1"/>
</dbReference>
<feature type="domain" description="Cyclic nucleotide-binding" evidence="1">
    <location>
        <begin position="538"/>
        <end position="565"/>
    </location>
</feature>
<dbReference type="PANTHER" id="PTHR23011:SF28">
    <property type="entry name" value="CYCLIC NUCLEOTIDE-BINDING DOMAIN CONTAINING PROTEIN"/>
    <property type="match status" value="1"/>
</dbReference>
<organism evidence="2 3">
    <name type="scientific">Piromyces finnis</name>
    <dbReference type="NCBI Taxonomy" id="1754191"/>
    <lineage>
        <taxon>Eukaryota</taxon>
        <taxon>Fungi</taxon>
        <taxon>Fungi incertae sedis</taxon>
        <taxon>Chytridiomycota</taxon>
        <taxon>Chytridiomycota incertae sedis</taxon>
        <taxon>Neocallimastigomycetes</taxon>
        <taxon>Neocallimastigales</taxon>
        <taxon>Neocallimastigaceae</taxon>
        <taxon>Piromyces</taxon>
    </lineage>
</organism>
<dbReference type="Pfam" id="PF00027">
    <property type="entry name" value="cNMP_binding"/>
    <property type="match status" value="1"/>
</dbReference>
<dbReference type="PROSITE" id="PS50042">
    <property type="entry name" value="CNMP_BINDING_3"/>
    <property type="match status" value="2"/>
</dbReference>
<evidence type="ECO:0000313" key="3">
    <source>
        <dbReference type="Proteomes" id="UP000193719"/>
    </source>
</evidence>
<dbReference type="InterPro" id="IPR014710">
    <property type="entry name" value="RmlC-like_jellyroll"/>
</dbReference>
<dbReference type="EMBL" id="MCFH01000023">
    <property type="protein sequence ID" value="ORX49702.1"/>
    <property type="molecule type" value="Genomic_DNA"/>
</dbReference>
<reference evidence="2 3" key="2">
    <citation type="submission" date="2016-08" db="EMBL/GenBank/DDBJ databases">
        <title>Pervasive Adenine N6-methylation of Active Genes in Fungi.</title>
        <authorList>
            <consortium name="DOE Joint Genome Institute"/>
            <person name="Mondo S.J."/>
            <person name="Dannebaum R.O."/>
            <person name="Kuo R.C."/>
            <person name="Labutti K."/>
            <person name="Haridas S."/>
            <person name="Kuo A."/>
            <person name="Salamov A."/>
            <person name="Ahrendt S.R."/>
            <person name="Lipzen A."/>
            <person name="Sullivan W."/>
            <person name="Andreopoulos W.B."/>
            <person name="Clum A."/>
            <person name="Lindquist E."/>
            <person name="Daum C."/>
            <person name="Ramamoorthy G.K."/>
            <person name="Gryganskyi A."/>
            <person name="Culley D."/>
            <person name="Magnuson J.K."/>
            <person name="James T.Y."/>
            <person name="O'Malley M.A."/>
            <person name="Stajich J.E."/>
            <person name="Spatafora J.W."/>
            <person name="Visel A."/>
            <person name="Grigoriev I.V."/>
        </authorList>
    </citation>
    <scope>NUCLEOTIDE SEQUENCE [LARGE SCALE GENOMIC DNA]</scope>
    <source>
        <strain evidence="3">finn</strain>
    </source>
</reference>
<dbReference type="AlphaFoldDB" id="A0A1Y1V8N0"/>
<dbReference type="PANTHER" id="PTHR23011">
    <property type="entry name" value="CYCLIC NUCLEOTIDE-BINDING DOMAIN CONTAINING PROTEIN"/>
    <property type="match status" value="1"/>
</dbReference>
<name>A0A1Y1V8N0_9FUNG</name>
<proteinExistence type="predicted"/>
<comment type="caution">
    <text evidence="2">The sequence shown here is derived from an EMBL/GenBank/DDBJ whole genome shotgun (WGS) entry which is preliminary data.</text>
</comment>